<dbReference type="AlphaFoldDB" id="A0A8J3S9J8"/>
<dbReference type="Proteomes" id="UP000619788">
    <property type="component" value="Unassembled WGS sequence"/>
</dbReference>
<organism evidence="1 2">
    <name type="scientific">Planobispora siamensis</name>
    <dbReference type="NCBI Taxonomy" id="936338"/>
    <lineage>
        <taxon>Bacteria</taxon>
        <taxon>Bacillati</taxon>
        <taxon>Actinomycetota</taxon>
        <taxon>Actinomycetes</taxon>
        <taxon>Streptosporangiales</taxon>
        <taxon>Streptosporangiaceae</taxon>
        <taxon>Planobispora</taxon>
    </lineage>
</organism>
<sequence length="72" mass="8055">MKTSTPAPRSQAWFPGVYVPVRHIHGIEFASEQRRGGVRIFRTTIHGTADELRALATQMLRAADRLEKPKAA</sequence>
<keyword evidence="2" id="KW-1185">Reference proteome</keyword>
<evidence type="ECO:0000313" key="1">
    <source>
        <dbReference type="EMBL" id="GIH89918.1"/>
    </source>
</evidence>
<name>A0A8J3S9J8_9ACTN</name>
<dbReference type="RefSeq" id="WP_204062304.1">
    <property type="nucleotide sequence ID" value="NZ_BOOJ01000007.1"/>
</dbReference>
<accession>A0A8J3S9J8</accession>
<protein>
    <submittedName>
        <fullName evidence="1">Uncharacterized protein</fullName>
    </submittedName>
</protein>
<proteinExistence type="predicted"/>
<dbReference type="EMBL" id="BOOJ01000007">
    <property type="protein sequence ID" value="GIH89918.1"/>
    <property type="molecule type" value="Genomic_DNA"/>
</dbReference>
<comment type="caution">
    <text evidence="1">The sequence shown here is derived from an EMBL/GenBank/DDBJ whole genome shotgun (WGS) entry which is preliminary data.</text>
</comment>
<gene>
    <name evidence="1" type="ORF">Psi01_05480</name>
</gene>
<reference evidence="1 2" key="1">
    <citation type="submission" date="2021-01" db="EMBL/GenBank/DDBJ databases">
        <title>Whole genome shotgun sequence of Planobispora siamensis NBRC 107568.</title>
        <authorList>
            <person name="Komaki H."/>
            <person name="Tamura T."/>
        </authorList>
    </citation>
    <scope>NUCLEOTIDE SEQUENCE [LARGE SCALE GENOMIC DNA]</scope>
    <source>
        <strain evidence="1 2">NBRC 107568</strain>
    </source>
</reference>
<evidence type="ECO:0000313" key="2">
    <source>
        <dbReference type="Proteomes" id="UP000619788"/>
    </source>
</evidence>